<organism evidence="2 3">
    <name type="scientific">Oreochromis niloticus</name>
    <name type="common">Nile tilapia</name>
    <name type="synonym">Tilapia nilotica</name>
    <dbReference type="NCBI Taxonomy" id="8128"/>
    <lineage>
        <taxon>Eukaryota</taxon>
        <taxon>Metazoa</taxon>
        <taxon>Chordata</taxon>
        <taxon>Craniata</taxon>
        <taxon>Vertebrata</taxon>
        <taxon>Euteleostomi</taxon>
        <taxon>Actinopterygii</taxon>
        <taxon>Neopterygii</taxon>
        <taxon>Teleostei</taxon>
        <taxon>Neoteleostei</taxon>
        <taxon>Acanthomorphata</taxon>
        <taxon>Ovalentaria</taxon>
        <taxon>Cichlomorphae</taxon>
        <taxon>Cichliformes</taxon>
        <taxon>Cichlidae</taxon>
        <taxon>African cichlids</taxon>
        <taxon>Pseudocrenilabrinae</taxon>
        <taxon>Oreochromini</taxon>
        <taxon>Oreochromis</taxon>
    </lineage>
</organism>
<feature type="domain" description="Ig-like" evidence="1">
    <location>
        <begin position="1"/>
        <end position="85"/>
    </location>
</feature>
<dbReference type="SMART" id="SM00409">
    <property type="entry name" value="IG"/>
    <property type="match status" value="2"/>
</dbReference>
<dbReference type="Gene3D" id="2.60.40.10">
    <property type="entry name" value="Immunoglobulins"/>
    <property type="match status" value="3"/>
</dbReference>
<dbReference type="Proteomes" id="UP000005207">
    <property type="component" value="Unplaced"/>
</dbReference>
<dbReference type="SUPFAM" id="SSF48726">
    <property type="entry name" value="Immunoglobulin"/>
    <property type="match status" value="3"/>
</dbReference>
<evidence type="ECO:0000313" key="2">
    <source>
        <dbReference type="Ensembl" id="ENSONIP00000042551.1"/>
    </source>
</evidence>
<dbReference type="Pfam" id="PF07679">
    <property type="entry name" value="I-set"/>
    <property type="match status" value="2"/>
</dbReference>
<dbReference type="Ensembl" id="ENSONIT00000091217.1">
    <property type="protein sequence ID" value="ENSONIP00000042551.1"/>
    <property type="gene ID" value="ENSONIG00000027357.1"/>
</dbReference>
<evidence type="ECO:0000313" key="3">
    <source>
        <dbReference type="Proteomes" id="UP000005207"/>
    </source>
</evidence>
<dbReference type="PROSITE" id="PS50835">
    <property type="entry name" value="IG_LIKE"/>
    <property type="match status" value="3"/>
</dbReference>
<dbReference type="InterPro" id="IPR003598">
    <property type="entry name" value="Ig_sub2"/>
</dbReference>
<dbReference type="PANTHER" id="PTHR47633:SF8">
    <property type="entry name" value="SPEG NEIGHBOR PROTEIN"/>
    <property type="match status" value="1"/>
</dbReference>
<evidence type="ECO:0000259" key="1">
    <source>
        <dbReference type="PROSITE" id="PS50835"/>
    </source>
</evidence>
<reference evidence="2" key="1">
    <citation type="submission" date="2025-08" db="UniProtKB">
        <authorList>
            <consortium name="Ensembl"/>
        </authorList>
    </citation>
    <scope>IDENTIFICATION</scope>
</reference>
<dbReference type="InterPro" id="IPR036179">
    <property type="entry name" value="Ig-like_dom_sf"/>
</dbReference>
<dbReference type="AlphaFoldDB" id="A0A669C7E5"/>
<keyword evidence="3" id="KW-1185">Reference proteome</keyword>
<dbReference type="InterPro" id="IPR013098">
    <property type="entry name" value="Ig_I-set"/>
</dbReference>
<feature type="domain" description="Ig-like" evidence="1">
    <location>
        <begin position="99"/>
        <end position="190"/>
    </location>
</feature>
<sequence>AKLVMKELARADVVKGSTAILECQVAGTGPFEITWHKDGKELKPSAKHAFSQLNDTVCLEVHKCDAVDIGEYQCTVANEVESKVFKLTLIFHSFLIEPPTFIKTIENTAIVLGKMAEFQCIVKGSPIISVQWKKDENWILEDPKIQRTFENNVATLRIPACEAIHSGKYTCQVVNEAGQDKCFKRSEFLTLLGILVPPQITEKPEVVKVTVGDPVSLDCKVTGSPELRTCTRYWGPLFRYVAKYLVLSPSLWNGRKMEPKSLVV</sequence>
<reference evidence="2" key="2">
    <citation type="submission" date="2025-09" db="UniProtKB">
        <authorList>
            <consortium name="Ensembl"/>
        </authorList>
    </citation>
    <scope>IDENTIFICATION</scope>
</reference>
<dbReference type="InterPro" id="IPR013783">
    <property type="entry name" value="Ig-like_fold"/>
</dbReference>
<dbReference type="GO" id="GO:0004672">
    <property type="term" value="F:protein kinase activity"/>
    <property type="evidence" value="ECO:0007669"/>
    <property type="project" value="TreeGrafter"/>
</dbReference>
<dbReference type="SMART" id="SM00408">
    <property type="entry name" value="IGc2"/>
    <property type="match status" value="2"/>
</dbReference>
<dbReference type="CDD" id="cd00096">
    <property type="entry name" value="Ig"/>
    <property type="match status" value="1"/>
</dbReference>
<dbReference type="InterPro" id="IPR003599">
    <property type="entry name" value="Ig_sub"/>
</dbReference>
<dbReference type="FunFam" id="2.60.40.10:FF:000022">
    <property type="entry name" value="Cardiac titin"/>
    <property type="match status" value="2"/>
</dbReference>
<dbReference type="PANTHER" id="PTHR47633">
    <property type="entry name" value="IMMUNOGLOBULIN"/>
    <property type="match status" value="1"/>
</dbReference>
<protein>
    <recommendedName>
        <fullName evidence="1">Ig-like domain-containing protein</fullName>
    </recommendedName>
</protein>
<dbReference type="GeneTree" id="ENSGT01150000286978"/>
<dbReference type="InterPro" id="IPR007110">
    <property type="entry name" value="Ig-like_dom"/>
</dbReference>
<accession>A0A669C7E5</accession>
<name>A0A669C7E5_ORENI</name>
<feature type="domain" description="Ig-like" evidence="1">
    <location>
        <begin position="198"/>
        <end position="234"/>
    </location>
</feature>
<proteinExistence type="predicted"/>